<evidence type="ECO:0000313" key="2">
    <source>
        <dbReference type="Proteomes" id="UP001056120"/>
    </source>
</evidence>
<dbReference type="EMBL" id="CM042019">
    <property type="protein sequence ID" value="KAI3824937.1"/>
    <property type="molecule type" value="Genomic_DNA"/>
</dbReference>
<reference evidence="2" key="1">
    <citation type="journal article" date="2022" name="Mol. Ecol. Resour.">
        <title>The genomes of chicory, endive, great burdock and yacon provide insights into Asteraceae palaeo-polyploidization history and plant inulin production.</title>
        <authorList>
            <person name="Fan W."/>
            <person name="Wang S."/>
            <person name="Wang H."/>
            <person name="Wang A."/>
            <person name="Jiang F."/>
            <person name="Liu H."/>
            <person name="Zhao H."/>
            <person name="Xu D."/>
            <person name="Zhang Y."/>
        </authorList>
    </citation>
    <scope>NUCLEOTIDE SEQUENCE [LARGE SCALE GENOMIC DNA]</scope>
    <source>
        <strain evidence="2">cv. Yunnan</strain>
    </source>
</reference>
<proteinExistence type="predicted"/>
<reference evidence="1 2" key="2">
    <citation type="journal article" date="2022" name="Mol. Ecol. Resour.">
        <title>The genomes of chicory, endive, great burdock and yacon provide insights into Asteraceae paleo-polyploidization history and plant inulin production.</title>
        <authorList>
            <person name="Fan W."/>
            <person name="Wang S."/>
            <person name="Wang H."/>
            <person name="Wang A."/>
            <person name="Jiang F."/>
            <person name="Liu H."/>
            <person name="Zhao H."/>
            <person name="Xu D."/>
            <person name="Zhang Y."/>
        </authorList>
    </citation>
    <scope>NUCLEOTIDE SEQUENCE [LARGE SCALE GENOMIC DNA]</scope>
    <source>
        <strain evidence="2">cv. Yunnan</strain>
        <tissue evidence="1">Leaves</tissue>
    </source>
</reference>
<organism evidence="1 2">
    <name type="scientific">Smallanthus sonchifolius</name>
    <dbReference type="NCBI Taxonomy" id="185202"/>
    <lineage>
        <taxon>Eukaryota</taxon>
        <taxon>Viridiplantae</taxon>
        <taxon>Streptophyta</taxon>
        <taxon>Embryophyta</taxon>
        <taxon>Tracheophyta</taxon>
        <taxon>Spermatophyta</taxon>
        <taxon>Magnoliopsida</taxon>
        <taxon>eudicotyledons</taxon>
        <taxon>Gunneridae</taxon>
        <taxon>Pentapetalae</taxon>
        <taxon>asterids</taxon>
        <taxon>campanulids</taxon>
        <taxon>Asterales</taxon>
        <taxon>Asteraceae</taxon>
        <taxon>Asteroideae</taxon>
        <taxon>Heliantheae alliance</taxon>
        <taxon>Millerieae</taxon>
        <taxon>Smallanthus</taxon>
    </lineage>
</organism>
<evidence type="ECO:0000313" key="1">
    <source>
        <dbReference type="EMBL" id="KAI3824937.1"/>
    </source>
</evidence>
<gene>
    <name evidence="1" type="ORF">L1987_06410</name>
</gene>
<dbReference type="Proteomes" id="UP001056120">
    <property type="component" value="Linkage Group LG02"/>
</dbReference>
<accession>A0ACB9JY31</accession>
<keyword evidence="2" id="KW-1185">Reference proteome</keyword>
<protein>
    <submittedName>
        <fullName evidence="1">Uncharacterized protein</fullName>
    </submittedName>
</protein>
<name>A0ACB9JY31_9ASTR</name>
<sequence length="188" mass="20979">MYPGRRAARAPDPICNGWPPLHQLLLSDAESGLPCSDGEEALSEYWEGYLYLGIQTNPRSDLASRHVLQGPSEAKLNGRDCRHVTAVQPERREELQGELDIRLPQDVQELPPAWRQQLLQPLANSQLAQKRSIVRLTCSGALTIRASLSCSGGTWCEAEQLLGVQWWWRRCIRLVLSSGIISQGVSIL</sequence>
<comment type="caution">
    <text evidence="1">The sequence shown here is derived from an EMBL/GenBank/DDBJ whole genome shotgun (WGS) entry which is preliminary data.</text>
</comment>